<dbReference type="SUPFAM" id="SSF53098">
    <property type="entry name" value="Ribonuclease H-like"/>
    <property type="match status" value="1"/>
</dbReference>
<reference evidence="3 4" key="1">
    <citation type="journal article" date="2018" name="PLoS Genet.">
        <title>Population sequencing reveals clonal diversity and ancestral inbreeding in the grapevine cultivar Chardonnay.</title>
        <authorList>
            <person name="Roach M.J."/>
            <person name="Johnson D.L."/>
            <person name="Bohlmann J."/>
            <person name="van Vuuren H.J."/>
            <person name="Jones S.J."/>
            <person name="Pretorius I.S."/>
            <person name="Schmidt S.A."/>
            <person name="Borneman A.R."/>
        </authorList>
    </citation>
    <scope>NUCLEOTIDE SEQUENCE [LARGE SCALE GENOMIC DNA]</scope>
    <source>
        <strain evidence="4">cv. Chardonnay</strain>
        <tissue evidence="3">Leaf</tissue>
    </source>
</reference>
<protein>
    <submittedName>
        <fullName evidence="3">Retrovirus-related Pol polyprotein from transposon TNT 1-94</fullName>
    </submittedName>
</protein>
<dbReference type="InterPro" id="IPR036397">
    <property type="entry name" value="RNaseH_sf"/>
</dbReference>
<dbReference type="PANTHER" id="PTHR11439">
    <property type="entry name" value="GAG-POL-RELATED RETROTRANSPOSON"/>
    <property type="match status" value="1"/>
</dbReference>
<dbReference type="SUPFAM" id="SSF56672">
    <property type="entry name" value="DNA/RNA polymerases"/>
    <property type="match status" value="1"/>
</dbReference>
<dbReference type="CDD" id="cd09272">
    <property type="entry name" value="RNase_HI_RT_Ty1"/>
    <property type="match status" value="1"/>
</dbReference>
<comment type="caution">
    <text evidence="3">The sequence shown here is derived from an EMBL/GenBank/DDBJ whole genome shotgun (WGS) entry which is preliminary data.</text>
</comment>
<dbReference type="InterPro" id="IPR043502">
    <property type="entry name" value="DNA/RNA_pol_sf"/>
</dbReference>
<proteinExistence type="predicted"/>
<dbReference type="AlphaFoldDB" id="A0A438DMV8"/>
<dbReference type="Proteomes" id="UP000288805">
    <property type="component" value="Unassembled WGS sequence"/>
</dbReference>
<evidence type="ECO:0000259" key="2">
    <source>
        <dbReference type="Pfam" id="PF25597"/>
    </source>
</evidence>
<dbReference type="InterPro" id="IPR057670">
    <property type="entry name" value="SH3_retrovirus"/>
</dbReference>
<dbReference type="EMBL" id="QGNW01001560">
    <property type="protein sequence ID" value="RVW36789.1"/>
    <property type="molecule type" value="Genomic_DNA"/>
</dbReference>
<dbReference type="PANTHER" id="PTHR11439:SF467">
    <property type="entry name" value="INTEGRASE CATALYTIC DOMAIN-CONTAINING PROTEIN"/>
    <property type="match status" value="1"/>
</dbReference>
<evidence type="ECO:0000313" key="4">
    <source>
        <dbReference type="Proteomes" id="UP000288805"/>
    </source>
</evidence>
<feature type="domain" description="Reverse transcriptase Ty1/copia-type" evidence="1">
    <location>
        <begin position="246"/>
        <end position="374"/>
    </location>
</feature>
<evidence type="ECO:0000259" key="1">
    <source>
        <dbReference type="Pfam" id="PF07727"/>
    </source>
</evidence>
<feature type="domain" description="Retroviral polymerase SH3-like" evidence="2">
    <location>
        <begin position="60"/>
        <end position="120"/>
    </location>
</feature>
<dbReference type="Gene3D" id="3.30.420.10">
    <property type="entry name" value="Ribonuclease H-like superfamily/Ribonuclease H"/>
    <property type="match status" value="1"/>
</dbReference>
<dbReference type="InterPro" id="IPR012337">
    <property type="entry name" value="RNaseH-like_sf"/>
</dbReference>
<gene>
    <name evidence="3" type="primary">POLX_2762</name>
    <name evidence="3" type="ORF">CK203_113963</name>
</gene>
<name>A0A438DMV8_VITVI</name>
<dbReference type="Pfam" id="PF25597">
    <property type="entry name" value="SH3_retrovirus"/>
    <property type="match status" value="1"/>
</dbReference>
<dbReference type="Pfam" id="PF07727">
    <property type="entry name" value="RVT_2"/>
    <property type="match status" value="1"/>
</dbReference>
<accession>A0A438DMV8</accession>
<dbReference type="GO" id="GO:0003676">
    <property type="term" value="F:nucleic acid binding"/>
    <property type="evidence" value="ECO:0007669"/>
    <property type="project" value="InterPro"/>
</dbReference>
<dbReference type="InterPro" id="IPR013103">
    <property type="entry name" value="RVT_2"/>
</dbReference>
<evidence type="ECO:0000313" key="3">
    <source>
        <dbReference type="EMBL" id="RVW36789.1"/>
    </source>
</evidence>
<sequence length="663" mass="75613">MEMVRSMMSYSSVPISLWGEALKTAMYILNRVPSKAVPKTPFELWTGRKPSLRHIHIWGCPAEARIYNPHEKKLDSRTISGYFIGYQDKSKGYRFYCPNHSVRIVETGNARFLENGEISGSNEPRKVDIEEIRVDIPPPFLPQEIIVPQPVQQVEDNEQHNRDGSLPLENIAIENAVEPPQPAPLRRSQRERRPAITDDYVVYLQESDFDIRIRKDPVSFSQAMESDDSSKWMEAMNEELKSMAHNGVWDLIELPNNCKPVGCKWVFKTKRDAKGNIERFKARFVAKGFTQKEGIDYKDTFSPVSKKDSLRIIMALVAHFDLELYQMDVKTAFLNGNLDEDIYMEQPEGFAKKGNEHLVCKLKKSIYGLKQVSIQCDLGLLRETKEYLSKNFHMVDMGEANYVIGIEIFRDRSRGVLGDKLSKMQCPRNNIEMEQMKKIPYASAVGSLMYAQTCTRSDISFTVGMLGRYQSDPGFKHWKAAKKVMRYLQGTKDYMLTYKRSEQLEVVGYSDSDYGGCLDSLKSTSGFVFMIANGAISWKSEKQSITASSTMEAKFVACFEASSHALWLRNFISWLGVVDSIAKPLRIYCDNTAAVFFSKNGKFSSGSKHMDLKYLVVKERVQKQQVSIENIRTTLMVADPLTKGLPPKAYLEHVMRMGLLSNP</sequence>
<organism evidence="3 4">
    <name type="scientific">Vitis vinifera</name>
    <name type="common">Grape</name>
    <dbReference type="NCBI Taxonomy" id="29760"/>
    <lineage>
        <taxon>Eukaryota</taxon>
        <taxon>Viridiplantae</taxon>
        <taxon>Streptophyta</taxon>
        <taxon>Embryophyta</taxon>
        <taxon>Tracheophyta</taxon>
        <taxon>Spermatophyta</taxon>
        <taxon>Magnoliopsida</taxon>
        <taxon>eudicotyledons</taxon>
        <taxon>Gunneridae</taxon>
        <taxon>Pentapetalae</taxon>
        <taxon>rosids</taxon>
        <taxon>Vitales</taxon>
        <taxon>Vitaceae</taxon>
        <taxon>Viteae</taxon>
        <taxon>Vitis</taxon>
    </lineage>
</organism>